<dbReference type="Gene3D" id="1.10.10.10">
    <property type="entry name" value="Winged helix-like DNA-binding domain superfamily/Winged helix DNA-binding domain"/>
    <property type="match status" value="1"/>
</dbReference>
<dbReference type="AlphaFoldDB" id="A0A1I1J9K9"/>
<dbReference type="InterPro" id="IPR004143">
    <property type="entry name" value="BPL_LPL_catalytic"/>
</dbReference>
<dbReference type="Gene3D" id="2.30.30.100">
    <property type="match status" value="1"/>
</dbReference>
<dbReference type="CDD" id="cd00090">
    <property type="entry name" value="HTH_ARSR"/>
    <property type="match status" value="1"/>
</dbReference>
<dbReference type="PANTHER" id="PTHR12835:SF5">
    <property type="entry name" value="BIOTIN--PROTEIN LIGASE"/>
    <property type="match status" value="1"/>
</dbReference>
<reference evidence="4" key="1">
    <citation type="submission" date="2016-10" db="EMBL/GenBank/DDBJ databases">
        <authorList>
            <person name="Varghese N."/>
            <person name="Submissions S."/>
        </authorList>
    </citation>
    <scope>NUCLEOTIDE SEQUENCE [LARGE SCALE GENOMIC DNA]</scope>
    <source>
        <strain evidence="4">DSM 13078</strain>
    </source>
</reference>
<dbReference type="PROSITE" id="PS51733">
    <property type="entry name" value="BPL_LPL_CATALYTIC"/>
    <property type="match status" value="1"/>
</dbReference>
<dbReference type="OrthoDB" id="46252at2157"/>
<dbReference type="Pfam" id="PF02237">
    <property type="entry name" value="BPL_C"/>
    <property type="match status" value="1"/>
</dbReference>
<organism evidence="3 4">
    <name type="scientific">Natronobacterium haloterrestre</name>
    <name type="common">Halobiforma haloterrestris</name>
    <dbReference type="NCBI Taxonomy" id="148448"/>
    <lineage>
        <taxon>Archaea</taxon>
        <taxon>Methanobacteriati</taxon>
        <taxon>Methanobacteriota</taxon>
        <taxon>Stenosarchaea group</taxon>
        <taxon>Halobacteria</taxon>
        <taxon>Halobacteriales</taxon>
        <taxon>Natrialbaceae</taxon>
        <taxon>Natronobacterium</taxon>
    </lineage>
</organism>
<dbReference type="CDD" id="cd16442">
    <property type="entry name" value="BPL"/>
    <property type="match status" value="1"/>
</dbReference>
<keyword evidence="4" id="KW-1185">Reference proteome</keyword>
<dbReference type="InterPro" id="IPR003142">
    <property type="entry name" value="BPL_C"/>
</dbReference>
<dbReference type="Proteomes" id="UP000199161">
    <property type="component" value="Unassembled WGS sequence"/>
</dbReference>
<dbReference type="InterPro" id="IPR036388">
    <property type="entry name" value="WH-like_DNA-bd_sf"/>
</dbReference>
<dbReference type="EMBL" id="FOKW01000008">
    <property type="protein sequence ID" value="SFC44821.1"/>
    <property type="molecule type" value="Genomic_DNA"/>
</dbReference>
<name>A0A1I1J9K9_NATHA</name>
<dbReference type="InterPro" id="IPR030855">
    <property type="entry name" value="Bifunct_BirA"/>
</dbReference>
<protein>
    <submittedName>
        <fullName evidence="3">BirA family transcriptional regulator, biotin operon repressor / biotin-[acetyl-CoA-carboxylase] ligase</fullName>
    </submittedName>
</protein>
<dbReference type="Pfam" id="PF08279">
    <property type="entry name" value="HTH_11"/>
    <property type="match status" value="1"/>
</dbReference>
<dbReference type="RefSeq" id="WP_089789021.1">
    <property type="nucleotide sequence ID" value="NZ_FOKW01000008.1"/>
</dbReference>
<dbReference type="SUPFAM" id="SSF46785">
    <property type="entry name" value="Winged helix' DNA-binding domain"/>
    <property type="match status" value="1"/>
</dbReference>
<dbReference type="Gene3D" id="3.30.930.10">
    <property type="entry name" value="Bira Bifunctional Protein, Domain 2"/>
    <property type="match status" value="1"/>
</dbReference>
<gene>
    <name evidence="3" type="ORF">SAMN05444422_108189</name>
</gene>
<dbReference type="SUPFAM" id="SSF55681">
    <property type="entry name" value="Class II aaRS and biotin synthetases"/>
    <property type="match status" value="1"/>
</dbReference>
<dbReference type="InterPro" id="IPR004408">
    <property type="entry name" value="Biotin_CoA_COase_ligase"/>
</dbReference>
<keyword evidence="1 3" id="KW-0436">Ligase</keyword>
<dbReference type="GO" id="GO:0005737">
    <property type="term" value="C:cytoplasm"/>
    <property type="evidence" value="ECO:0007669"/>
    <property type="project" value="TreeGrafter"/>
</dbReference>
<proteinExistence type="inferred from homology"/>
<evidence type="ECO:0000259" key="2">
    <source>
        <dbReference type="PROSITE" id="PS51733"/>
    </source>
</evidence>
<dbReference type="GO" id="GO:0006355">
    <property type="term" value="P:regulation of DNA-templated transcription"/>
    <property type="evidence" value="ECO:0007669"/>
    <property type="project" value="InterPro"/>
</dbReference>
<accession>A0A1I1J9K9</accession>
<dbReference type="Pfam" id="PF03099">
    <property type="entry name" value="BPL_LplA_LipB"/>
    <property type="match status" value="1"/>
</dbReference>
<dbReference type="InterPro" id="IPR013196">
    <property type="entry name" value="HTH_11"/>
</dbReference>
<evidence type="ECO:0000256" key="1">
    <source>
        <dbReference type="ARBA" id="ARBA00022598"/>
    </source>
</evidence>
<dbReference type="NCBIfam" id="TIGR00121">
    <property type="entry name" value="birA_ligase"/>
    <property type="match status" value="1"/>
</dbReference>
<dbReference type="HAMAP" id="MF_00978">
    <property type="entry name" value="Bifunct_BirA"/>
    <property type="match status" value="1"/>
</dbReference>
<sequence length="322" mass="34598">MNETRRAILEELSAGPVSGPELADALGVSRAAVWKHVEELRDAGFEIESDPTGYRFEGVAAYGGPTVEFGLEAPFEIEYHDAVGSTNDRARELATEGAEDVVVLADEQTGGRGRLEREWAAPSGGVWASAVLRPGIAPLRAPLFTLAAAVAAARAAREAGVDAGIKWPNDVVVPGDEDDGDDTGYRKLAGILTEMEGETDRIEWLVVGIGVNANVDADDLPAGATSIRDEAGDVDRRRFVQRLLEEFDAFRTDLDSIVPAWRELALTIGQRVRVDRPGGEVVGEAVDVTDTGALVVETDDGRERERERETVTAGDCEHLRPV</sequence>
<dbReference type="PANTHER" id="PTHR12835">
    <property type="entry name" value="BIOTIN PROTEIN LIGASE"/>
    <property type="match status" value="1"/>
</dbReference>
<dbReference type="GO" id="GO:0004077">
    <property type="term" value="F:biotin--[biotin carboxyl-carrier protein] ligase activity"/>
    <property type="evidence" value="ECO:0007669"/>
    <property type="project" value="InterPro"/>
</dbReference>
<feature type="domain" description="BPL/LPL catalytic" evidence="2">
    <location>
        <begin position="62"/>
        <end position="255"/>
    </location>
</feature>
<evidence type="ECO:0000313" key="3">
    <source>
        <dbReference type="EMBL" id="SFC44821.1"/>
    </source>
</evidence>
<dbReference type="InterPro" id="IPR011991">
    <property type="entry name" value="ArsR-like_HTH"/>
</dbReference>
<evidence type="ECO:0000313" key="4">
    <source>
        <dbReference type="Proteomes" id="UP000199161"/>
    </source>
</evidence>
<dbReference type="InterPro" id="IPR036390">
    <property type="entry name" value="WH_DNA-bd_sf"/>
</dbReference>
<dbReference type="InterPro" id="IPR045864">
    <property type="entry name" value="aa-tRNA-synth_II/BPL/LPL"/>
</dbReference>